<evidence type="ECO:0000259" key="1">
    <source>
        <dbReference type="Pfam" id="PF24626"/>
    </source>
</evidence>
<dbReference type="Pfam" id="PF24626">
    <property type="entry name" value="SH3_Tf2-1"/>
    <property type="match status" value="1"/>
</dbReference>
<dbReference type="EMBL" id="BQNB010012092">
    <property type="protein sequence ID" value="GJS99092.1"/>
    <property type="molecule type" value="Genomic_DNA"/>
</dbReference>
<gene>
    <name evidence="2" type="ORF">Tco_0820262</name>
</gene>
<accession>A0ABQ5A9X0</accession>
<protein>
    <recommendedName>
        <fullName evidence="1">Tf2-1-like SH3-like domain-containing protein</fullName>
    </recommendedName>
</protein>
<dbReference type="InterPro" id="IPR056924">
    <property type="entry name" value="SH3_Tf2-1"/>
</dbReference>
<dbReference type="PANTHER" id="PTHR46148">
    <property type="entry name" value="CHROMO DOMAIN-CONTAINING PROTEIN"/>
    <property type="match status" value="1"/>
</dbReference>
<dbReference type="Proteomes" id="UP001151760">
    <property type="component" value="Unassembled WGS sequence"/>
</dbReference>
<organism evidence="2 3">
    <name type="scientific">Tanacetum coccineum</name>
    <dbReference type="NCBI Taxonomy" id="301880"/>
    <lineage>
        <taxon>Eukaryota</taxon>
        <taxon>Viridiplantae</taxon>
        <taxon>Streptophyta</taxon>
        <taxon>Embryophyta</taxon>
        <taxon>Tracheophyta</taxon>
        <taxon>Spermatophyta</taxon>
        <taxon>Magnoliopsida</taxon>
        <taxon>eudicotyledons</taxon>
        <taxon>Gunneridae</taxon>
        <taxon>Pentapetalae</taxon>
        <taxon>asterids</taxon>
        <taxon>campanulids</taxon>
        <taxon>Asterales</taxon>
        <taxon>Asteraceae</taxon>
        <taxon>Asteroideae</taxon>
        <taxon>Anthemideae</taxon>
        <taxon>Anthemidinae</taxon>
        <taxon>Tanacetum</taxon>
    </lineage>
</organism>
<evidence type="ECO:0000313" key="2">
    <source>
        <dbReference type="EMBL" id="GJS99092.1"/>
    </source>
</evidence>
<keyword evidence="3" id="KW-1185">Reference proteome</keyword>
<reference evidence="2" key="1">
    <citation type="journal article" date="2022" name="Int. J. Mol. Sci.">
        <title>Draft Genome of Tanacetum Coccineum: Genomic Comparison of Closely Related Tanacetum-Family Plants.</title>
        <authorList>
            <person name="Yamashiro T."/>
            <person name="Shiraishi A."/>
            <person name="Nakayama K."/>
            <person name="Satake H."/>
        </authorList>
    </citation>
    <scope>NUCLEOTIDE SEQUENCE</scope>
</reference>
<comment type="caution">
    <text evidence="2">The sequence shown here is derived from an EMBL/GenBank/DDBJ whole genome shotgun (WGS) entry which is preliminary data.</text>
</comment>
<sequence>MEEKTNRKCRDVEFKVGDKVFIKLQPDRQITLAKCLFNKLAKRFYEPYEIVERIRKVSYRLALPVTSKIHPVFHVSILKFFTGTSSEMVTELPDEFKEGQPTEQPVGICDSRMVLQNEKYERHILVQWKCLMDWNNWPVDGFNGLNDVVFRIYYNGVFIFDPLRYMSVKELVAWSEQESNSLHLKSSPLKTKPFRNNREGKVLFKDMYCPNDEHLEHLPPLNDEVGKDDLVSKFSHLGNKGMNDAANIVDGMHDGLEHVIIDEELLGSINKQFLARQKKLDKENDNPLLNESDSEDTDDEYAHMYSESEGDDSEKSFNYLSDGEVKLIELRKRRVKFKNSIHGVDDQVGVLNLSRNH</sequence>
<name>A0ABQ5A9X0_9ASTR</name>
<reference evidence="2" key="2">
    <citation type="submission" date="2022-01" db="EMBL/GenBank/DDBJ databases">
        <authorList>
            <person name="Yamashiro T."/>
            <person name="Shiraishi A."/>
            <person name="Satake H."/>
            <person name="Nakayama K."/>
        </authorList>
    </citation>
    <scope>NUCLEOTIDE SEQUENCE</scope>
</reference>
<feature type="domain" description="Tf2-1-like SH3-like" evidence="1">
    <location>
        <begin position="17"/>
        <end position="80"/>
    </location>
</feature>
<proteinExistence type="predicted"/>
<dbReference type="PANTHER" id="PTHR46148:SF52">
    <property type="entry name" value="OS04G0603800 PROTEIN"/>
    <property type="match status" value="1"/>
</dbReference>
<evidence type="ECO:0000313" key="3">
    <source>
        <dbReference type="Proteomes" id="UP001151760"/>
    </source>
</evidence>